<gene>
    <name evidence="2" type="ORF">ERL59_06655</name>
</gene>
<reference evidence="2 3" key="1">
    <citation type="submission" date="2019-01" db="EMBL/GenBank/DDBJ databases">
        <title>Chengkuizengella sp. nov., isolated from deep-sea sediment of East Pacific Ocean.</title>
        <authorList>
            <person name="Yang J."/>
            <person name="Lai Q."/>
            <person name="Shao Z."/>
        </authorList>
    </citation>
    <scope>NUCLEOTIDE SEQUENCE [LARGE SCALE GENOMIC DNA]</scope>
    <source>
        <strain evidence="2 3">YPA3-1-1</strain>
    </source>
</reference>
<keyword evidence="3" id="KW-1185">Reference proteome</keyword>
<comment type="caution">
    <text evidence="2">The sequence shown here is derived from an EMBL/GenBank/DDBJ whole genome shotgun (WGS) entry which is preliminary data.</text>
</comment>
<dbReference type="RefSeq" id="WP_160645427.1">
    <property type="nucleotide sequence ID" value="NZ_SIJB01000016.1"/>
</dbReference>
<dbReference type="Proteomes" id="UP000448943">
    <property type="component" value="Unassembled WGS sequence"/>
</dbReference>
<organism evidence="2 3">
    <name type="scientific">Chengkuizengella marina</name>
    <dbReference type="NCBI Taxonomy" id="2507566"/>
    <lineage>
        <taxon>Bacteria</taxon>
        <taxon>Bacillati</taxon>
        <taxon>Bacillota</taxon>
        <taxon>Bacilli</taxon>
        <taxon>Bacillales</taxon>
        <taxon>Paenibacillaceae</taxon>
        <taxon>Chengkuizengella</taxon>
    </lineage>
</organism>
<keyword evidence="1" id="KW-0175">Coiled coil</keyword>
<proteinExistence type="predicted"/>
<name>A0A6N9Q0I2_9BACL</name>
<dbReference type="EMBL" id="SIJB01000016">
    <property type="protein sequence ID" value="NBI28632.1"/>
    <property type="molecule type" value="Genomic_DNA"/>
</dbReference>
<evidence type="ECO:0000256" key="1">
    <source>
        <dbReference type="SAM" id="Coils"/>
    </source>
</evidence>
<protein>
    <submittedName>
        <fullName evidence="2">Uncharacterized protein</fullName>
    </submittedName>
</protein>
<sequence>MNKIIVRVKNIPTEEKETKPNMLLNELILKTQQIIELKQNVEQLEKENEALKQTVKIFAR</sequence>
<feature type="coiled-coil region" evidence="1">
    <location>
        <begin position="27"/>
        <end position="54"/>
    </location>
</feature>
<accession>A0A6N9Q0I2</accession>
<dbReference type="AlphaFoldDB" id="A0A6N9Q0I2"/>
<evidence type="ECO:0000313" key="2">
    <source>
        <dbReference type="EMBL" id="NBI28632.1"/>
    </source>
</evidence>
<evidence type="ECO:0000313" key="3">
    <source>
        <dbReference type="Proteomes" id="UP000448943"/>
    </source>
</evidence>